<evidence type="ECO:0000256" key="8">
    <source>
        <dbReference type="ARBA" id="ARBA00053346"/>
    </source>
</evidence>
<feature type="transmembrane region" description="Helical" evidence="9">
    <location>
        <begin position="350"/>
        <end position="373"/>
    </location>
</feature>
<evidence type="ECO:0000256" key="6">
    <source>
        <dbReference type="ARBA" id="ARBA00022989"/>
    </source>
</evidence>
<evidence type="ECO:0000256" key="9">
    <source>
        <dbReference type="SAM" id="Phobius"/>
    </source>
</evidence>
<sequence length="419" mass="44804">MLKRLNLTTYILIGLVLGIGVGYIVNTHMAKPVEFADAMSLITTMFLRLIKMIIAPLVFATLVVGIAKMGDAKEVGRVGGKALGWFILASLISLTLGLVMVNFFRPGDAMHAMLPATDAVSGIVTSNLSMKEFVTHLVPSSIVDGMAKNEILQIVVFSIFFGTAAAAVGERSKPLIDTVDGVAHIMLKVTAYVMNFAPIAVFAAVSGVVAKSGLGVLQTYGVFMGEFYLSIFVLWLTLIFIGYLFLGKRIGALLRELRMPTLLAFSTASSEAAFPKTLEGLERFGVKNRIASFVLPLGYSFNLDGSMMYCTFATVFIAQAYGIELSLSTQITMMLILMLTSKGMAGVPRASLVVIAATLAQFNIPEAGLLLLLGVDHFLDMARSATNVIGNGLATAVVAKWEGELGEHVDGDLANQKLP</sequence>
<dbReference type="Gene3D" id="1.10.3860.10">
    <property type="entry name" value="Sodium:dicarboxylate symporter"/>
    <property type="match status" value="1"/>
</dbReference>
<dbReference type="InterPro" id="IPR036458">
    <property type="entry name" value="Na:dicarbo_symporter_sf"/>
</dbReference>
<dbReference type="FunFam" id="1.10.3860.10:FF:000001">
    <property type="entry name" value="C4-dicarboxylate transport protein"/>
    <property type="match status" value="1"/>
</dbReference>
<evidence type="ECO:0000313" key="10">
    <source>
        <dbReference type="EMBL" id="MBC3880707.1"/>
    </source>
</evidence>
<evidence type="ECO:0000313" key="11">
    <source>
        <dbReference type="Proteomes" id="UP000627446"/>
    </source>
</evidence>
<feature type="transmembrane region" description="Helical" evidence="9">
    <location>
        <begin position="45"/>
        <end position="70"/>
    </location>
</feature>
<evidence type="ECO:0000256" key="5">
    <source>
        <dbReference type="ARBA" id="ARBA00022847"/>
    </source>
</evidence>
<comment type="function">
    <text evidence="8">Responsible for the transport of dicarboxylates such as succinate, fumarate, and malate from the periplasm across the membrane.</text>
</comment>
<dbReference type="GO" id="GO:0015293">
    <property type="term" value="F:symporter activity"/>
    <property type="evidence" value="ECO:0007669"/>
    <property type="project" value="UniProtKB-KW"/>
</dbReference>
<keyword evidence="7 9" id="KW-0472">Membrane</keyword>
<dbReference type="InterPro" id="IPR001991">
    <property type="entry name" value="Na-dicarboxylate_symporter"/>
</dbReference>
<accession>A0A923HKG8</accession>
<dbReference type="AlphaFoldDB" id="A0A923HKG8"/>
<keyword evidence="2" id="KW-0813">Transport</keyword>
<gene>
    <name evidence="10" type="ORF">H8K36_04925</name>
</gene>
<keyword evidence="3" id="KW-1003">Cell membrane</keyword>
<dbReference type="Proteomes" id="UP000627446">
    <property type="component" value="Unassembled WGS sequence"/>
</dbReference>
<evidence type="ECO:0000256" key="7">
    <source>
        <dbReference type="ARBA" id="ARBA00023136"/>
    </source>
</evidence>
<evidence type="ECO:0000256" key="2">
    <source>
        <dbReference type="ARBA" id="ARBA00022448"/>
    </source>
</evidence>
<protein>
    <submittedName>
        <fullName evidence="10">Dicarboxylate/amino acid:cation symporter</fullName>
    </submittedName>
</protein>
<comment type="subcellular location">
    <subcellularLocation>
        <location evidence="1">Cell membrane</location>
        <topology evidence="1">Multi-pass membrane protein</topology>
    </subcellularLocation>
</comment>
<evidence type="ECO:0000256" key="3">
    <source>
        <dbReference type="ARBA" id="ARBA00022475"/>
    </source>
</evidence>
<dbReference type="EMBL" id="JACOFZ010000001">
    <property type="protein sequence ID" value="MBC3880707.1"/>
    <property type="molecule type" value="Genomic_DNA"/>
</dbReference>
<evidence type="ECO:0000256" key="4">
    <source>
        <dbReference type="ARBA" id="ARBA00022692"/>
    </source>
</evidence>
<keyword evidence="4 9" id="KW-0812">Transmembrane</keyword>
<comment type="caution">
    <text evidence="10">The sequence shown here is derived from an EMBL/GenBank/DDBJ whole genome shotgun (WGS) entry which is preliminary data.</text>
</comment>
<keyword evidence="5" id="KW-0769">Symport</keyword>
<keyword evidence="11" id="KW-1185">Reference proteome</keyword>
<feature type="transmembrane region" description="Helical" evidence="9">
    <location>
        <begin position="151"/>
        <end position="168"/>
    </location>
</feature>
<feature type="transmembrane region" description="Helical" evidence="9">
    <location>
        <begin position="7"/>
        <end position="25"/>
    </location>
</feature>
<dbReference type="SUPFAM" id="SSF118215">
    <property type="entry name" value="Proton glutamate symport protein"/>
    <property type="match status" value="1"/>
</dbReference>
<dbReference type="PANTHER" id="PTHR42865">
    <property type="entry name" value="PROTON/GLUTAMATE-ASPARTATE SYMPORTER"/>
    <property type="match status" value="1"/>
</dbReference>
<organism evidence="10 11">
    <name type="scientific">Undibacterium nitidum</name>
    <dbReference type="NCBI Taxonomy" id="2762298"/>
    <lineage>
        <taxon>Bacteria</taxon>
        <taxon>Pseudomonadati</taxon>
        <taxon>Pseudomonadota</taxon>
        <taxon>Betaproteobacteria</taxon>
        <taxon>Burkholderiales</taxon>
        <taxon>Oxalobacteraceae</taxon>
        <taxon>Undibacterium</taxon>
    </lineage>
</organism>
<dbReference type="PRINTS" id="PR00173">
    <property type="entry name" value="EDTRNSPORT"/>
</dbReference>
<feature type="transmembrane region" description="Helical" evidence="9">
    <location>
        <begin position="309"/>
        <end position="338"/>
    </location>
</feature>
<dbReference type="PANTHER" id="PTHR42865:SF7">
    <property type="entry name" value="PROTON_GLUTAMATE-ASPARTATE SYMPORTER"/>
    <property type="match status" value="1"/>
</dbReference>
<dbReference type="RefSeq" id="WP_186914810.1">
    <property type="nucleotide sequence ID" value="NZ_JACOFZ010000001.1"/>
</dbReference>
<dbReference type="GO" id="GO:0006835">
    <property type="term" value="P:dicarboxylic acid transport"/>
    <property type="evidence" value="ECO:0007669"/>
    <property type="project" value="TreeGrafter"/>
</dbReference>
<feature type="transmembrane region" description="Helical" evidence="9">
    <location>
        <begin position="189"/>
        <end position="207"/>
    </location>
</feature>
<reference evidence="10" key="1">
    <citation type="submission" date="2020-08" db="EMBL/GenBank/DDBJ databases">
        <title>Novel species isolated from subtropical streams in China.</title>
        <authorList>
            <person name="Lu H."/>
        </authorList>
    </citation>
    <scope>NUCLEOTIDE SEQUENCE</scope>
    <source>
        <strain evidence="10">LX22W</strain>
    </source>
</reference>
<keyword evidence="6 9" id="KW-1133">Transmembrane helix</keyword>
<feature type="transmembrane region" description="Helical" evidence="9">
    <location>
        <begin position="227"/>
        <end position="246"/>
    </location>
</feature>
<dbReference type="Pfam" id="PF00375">
    <property type="entry name" value="SDF"/>
    <property type="match status" value="1"/>
</dbReference>
<name>A0A923HKG8_9BURK</name>
<feature type="transmembrane region" description="Helical" evidence="9">
    <location>
        <begin position="82"/>
        <end position="104"/>
    </location>
</feature>
<dbReference type="GO" id="GO:0005886">
    <property type="term" value="C:plasma membrane"/>
    <property type="evidence" value="ECO:0007669"/>
    <property type="project" value="UniProtKB-SubCell"/>
</dbReference>
<evidence type="ECO:0000256" key="1">
    <source>
        <dbReference type="ARBA" id="ARBA00004651"/>
    </source>
</evidence>
<proteinExistence type="predicted"/>